<keyword evidence="2" id="KW-1185">Reference proteome</keyword>
<evidence type="ECO:0000313" key="1">
    <source>
        <dbReference type="EMBL" id="ABM80677.1"/>
    </source>
</evidence>
<dbReference type="EnsemblBacteria" id="ABM80677">
    <property type="protein sequence ID" value="ABM80677"/>
    <property type="gene ID" value="Hbut_0825"/>
</dbReference>
<dbReference type="AlphaFoldDB" id="A2BL16"/>
<sequence length="251" mass="26447">MRRGYSVIVGFLALMFSTIALIVVAMADVHVESGEVDLGGLCVIPVQNITLEPAVVNTTASQPLGFEVLYYKCNYTSCSGNVSVAYLPPEGGSLALGPSLLHMVLLKTSRETLPPSVMKSVEPGVLELNWFYPVAVTHAILVVEANSAILFLPGDYGKLPIYVPGCSVIDIGQMHGGELYNLTCSYNIAAGKLKLELVESKLKSIVVDVDSLGCTSAVGVEVVKLRLPALAAATLLAAALAAIALRESKTL</sequence>
<dbReference type="Proteomes" id="UP000002593">
    <property type="component" value="Chromosome"/>
</dbReference>
<accession>A2BL16</accession>
<dbReference type="HOGENOM" id="CLU_1105198_0_0_2"/>
<dbReference type="RefSeq" id="WP_011821995.1">
    <property type="nucleotide sequence ID" value="NC_008818.1"/>
</dbReference>
<dbReference type="EMBL" id="CP000493">
    <property type="protein sequence ID" value="ABM80677.1"/>
    <property type="molecule type" value="Genomic_DNA"/>
</dbReference>
<dbReference type="KEGG" id="hbu:Hbut_0825"/>
<gene>
    <name evidence="1" type="ordered locus">Hbut_0825</name>
</gene>
<proteinExistence type="predicted"/>
<dbReference type="GeneID" id="4781650"/>
<name>A2BL16_HYPBU</name>
<reference evidence="1 2" key="1">
    <citation type="journal article" date="2007" name="Archaea">
        <title>The genome of Hyperthermus butylicus: a sulfur-reducing, peptide fermenting, neutrophilic Crenarchaeote growing up to 108 degrees C.</title>
        <authorList>
            <person name="Brugger K."/>
            <person name="Chen L."/>
            <person name="Stark M."/>
            <person name="Zibat A."/>
            <person name="Redder P."/>
            <person name="Ruepp A."/>
            <person name="Awayez M."/>
            <person name="She Q."/>
            <person name="Garrett R.A."/>
            <person name="Klenk H.P."/>
        </authorList>
    </citation>
    <scope>NUCLEOTIDE SEQUENCE [LARGE SCALE GENOMIC DNA]</scope>
    <source>
        <strain evidence="2">DSM 5456 / JCM 9403 / PLM1-5</strain>
    </source>
</reference>
<organism evidence="1 2">
    <name type="scientific">Hyperthermus butylicus (strain DSM 5456 / JCM 9403 / PLM1-5)</name>
    <dbReference type="NCBI Taxonomy" id="415426"/>
    <lineage>
        <taxon>Archaea</taxon>
        <taxon>Thermoproteota</taxon>
        <taxon>Thermoprotei</taxon>
        <taxon>Desulfurococcales</taxon>
        <taxon>Pyrodictiaceae</taxon>
        <taxon>Hyperthermus</taxon>
    </lineage>
</organism>
<dbReference type="STRING" id="415426.Hbut_0825"/>
<protein>
    <submittedName>
        <fullName evidence="1">Uncharacterized protein</fullName>
    </submittedName>
</protein>
<evidence type="ECO:0000313" key="2">
    <source>
        <dbReference type="Proteomes" id="UP000002593"/>
    </source>
</evidence>